<comment type="similarity">
    <text evidence="2">Belongs to the HMG-CoA lyase family.</text>
</comment>
<feature type="domain" description="Pyruvate carboxyltransferase" evidence="7">
    <location>
        <begin position="49"/>
        <end position="331"/>
    </location>
</feature>
<dbReference type="AlphaFoldDB" id="A0A1E3PFI7"/>
<dbReference type="UniPathway" id="UPA00896">
    <property type="reaction ID" value="UER00863"/>
</dbReference>
<evidence type="ECO:0000313" key="8">
    <source>
        <dbReference type="EMBL" id="ODQ64196.1"/>
    </source>
</evidence>
<dbReference type="GO" id="GO:0006552">
    <property type="term" value="P:L-leucine catabolic process"/>
    <property type="evidence" value="ECO:0007669"/>
    <property type="project" value="TreeGrafter"/>
</dbReference>
<name>A0A1E3PFI7_9ASCO</name>
<dbReference type="FunFam" id="3.20.20.70:FF:000071">
    <property type="entry name" value="Hydroxymethylglutaryl-CoA lyase"/>
    <property type="match status" value="1"/>
</dbReference>
<dbReference type="EMBL" id="KV454412">
    <property type="protein sequence ID" value="ODQ64196.1"/>
    <property type="molecule type" value="Genomic_DNA"/>
</dbReference>
<dbReference type="GO" id="GO:0004419">
    <property type="term" value="F:hydroxymethylglutaryl-CoA lyase activity"/>
    <property type="evidence" value="ECO:0007669"/>
    <property type="project" value="UniProtKB-EC"/>
</dbReference>
<evidence type="ECO:0000259" key="7">
    <source>
        <dbReference type="PROSITE" id="PS50991"/>
    </source>
</evidence>
<dbReference type="GO" id="GO:0046872">
    <property type="term" value="F:metal ion binding"/>
    <property type="evidence" value="ECO:0007669"/>
    <property type="project" value="UniProtKB-KW"/>
</dbReference>
<dbReference type="NCBIfam" id="NF004283">
    <property type="entry name" value="PRK05692.1"/>
    <property type="match status" value="1"/>
</dbReference>
<dbReference type="PANTHER" id="PTHR42738">
    <property type="entry name" value="HYDROXYMETHYLGLUTARYL-COA LYASE"/>
    <property type="match status" value="1"/>
</dbReference>
<reference evidence="8 9" key="1">
    <citation type="journal article" date="2016" name="Proc. Natl. Acad. Sci. U.S.A.">
        <title>Comparative genomics of biotechnologically important yeasts.</title>
        <authorList>
            <person name="Riley R."/>
            <person name="Haridas S."/>
            <person name="Wolfe K.H."/>
            <person name="Lopes M.R."/>
            <person name="Hittinger C.T."/>
            <person name="Goeker M."/>
            <person name="Salamov A.A."/>
            <person name="Wisecaver J.H."/>
            <person name="Long T.M."/>
            <person name="Calvey C.H."/>
            <person name="Aerts A.L."/>
            <person name="Barry K.W."/>
            <person name="Choi C."/>
            <person name="Clum A."/>
            <person name="Coughlan A.Y."/>
            <person name="Deshpande S."/>
            <person name="Douglass A.P."/>
            <person name="Hanson S.J."/>
            <person name="Klenk H.-P."/>
            <person name="LaButti K.M."/>
            <person name="Lapidus A."/>
            <person name="Lindquist E.A."/>
            <person name="Lipzen A.M."/>
            <person name="Meier-Kolthoff J.P."/>
            <person name="Ohm R.A."/>
            <person name="Otillar R.P."/>
            <person name="Pangilinan J.L."/>
            <person name="Peng Y."/>
            <person name="Rokas A."/>
            <person name="Rosa C.A."/>
            <person name="Scheuner C."/>
            <person name="Sibirny A.A."/>
            <person name="Slot J.C."/>
            <person name="Stielow J.B."/>
            <person name="Sun H."/>
            <person name="Kurtzman C.P."/>
            <person name="Blackwell M."/>
            <person name="Grigoriev I.V."/>
            <person name="Jeffries T.W."/>
        </authorList>
    </citation>
    <scope>NUCLEOTIDE SEQUENCE [LARGE SCALE GENOMIC DNA]</scope>
    <source>
        <strain evidence="8 9">DSM 6958</strain>
    </source>
</reference>
<sequence length="361" mass="39006">MTSSVLSFERVLSRSVGWSRAVRYSPTAKKGASLARLYNAATMGKRERVHLVETSPRDGFQNESIRIPTHIKTELIDRLSRTGLSTIEPTAFVSPKWVPQMFDSEQVARHVVETHYQTSGNSSDQKINFPALVPNVTGLERALASYGGSENLKTVSFFTAASETFSKRNINCSIERSLENLKQVIELANSHNIQVRGYISVAIACPFEGATPPEQVAQLAETLIKMGCFEVSLGDTIGMGTVKTTAKLIEKVSQRVPLNQIALHAHDTYGQGVANVTKAAELGIRTFDSSLGGIGGCPYSKGASGNVATEDLVYVLEDMGFDTGVDLELLAETGDWVSEALDMPYGSKAGRAVLSQLSLAI</sequence>
<dbReference type="OrthoDB" id="1905920at2759"/>
<dbReference type="PANTHER" id="PTHR42738:SF7">
    <property type="entry name" value="HYDROXYMETHYLGLUTARYL-COA LYASE"/>
    <property type="match status" value="1"/>
</dbReference>
<organism evidence="8 9">
    <name type="scientific">Nadsonia fulvescens var. elongata DSM 6958</name>
    <dbReference type="NCBI Taxonomy" id="857566"/>
    <lineage>
        <taxon>Eukaryota</taxon>
        <taxon>Fungi</taxon>
        <taxon>Dikarya</taxon>
        <taxon>Ascomycota</taxon>
        <taxon>Saccharomycotina</taxon>
        <taxon>Dipodascomycetes</taxon>
        <taxon>Dipodascales</taxon>
        <taxon>Dipodascales incertae sedis</taxon>
        <taxon>Nadsonia</taxon>
    </lineage>
</organism>
<dbReference type="Proteomes" id="UP000095009">
    <property type="component" value="Unassembled WGS sequence"/>
</dbReference>
<dbReference type="CDD" id="cd07938">
    <property type="entry name" value="DRE_TIM_HMGL"/>
    <property type="match status" value="1"/>
</dbReference>
<gene>
    <name evidence="8" type="ORF">NADFUDRAFT_47465</name>
</gene>
<accession>A0A1E3PFI7</accession>
<evidence type="ECO:0000256" key="2">
    <source>
        <dbReference type="ARBA" id="ARBA00009405"/>
    </source>
</evidence>
<evidence type="ECO:0000313" key="9">
    <source>
        <dbReference type="Proteomes" id="UP000095009"/>
    </source>
</evidence>
<dbReference type="InterPro" id="IPR013785">
    <property type="entry name" value="Aldolase_TIM"/>
</dbReference>
<dbReference type="InterPro" id="IPR043594">
    <property type="entry name" value="HMGL"/>
</dbReference>
<evidence type="ECO:0000256" key="1">
    <source>
        <dbReference type="ARBA" id="ARBA00005143"/>
    </source>
</evidence>
<comment type="pathway">
    <text evidence="1">Metabolic intermediate metabolism; (S)-3-hydroxy-3-methylglutaryl-CoA degradation; acetoacetate from (S)-3-hydroxy-3-methylglutaryl-CoA: step 1/1.</text>
</comment>
<dbReference type="Pfam" id="PF00682">
    <property type="entry name" value="HMGL-like"/>
    <property type="match status" value="1"/>
</dbReference>
<keyword evidence="4" id="KW-0479">Metal-binding</keyword>
<dbReference type="InterPro" id="IPR000891">
    <property type="entry name" value="PYR_CT"/>
</dbReference>
<dbReference type="EC" id="4.1.3.4" evidence="3"/>
<keyword evidence="5 8" id="KW-0456">Lyase</keyword>
<keyword evidence="9" id="KW-1185">Reference proteome</keyword>
<evidence type="ECO:0000256" key="6">
    <source>
        <dbReference type="ARBA" id="ARBA00049877"/>
    </source>
</evidence>
<comment type="catalytic activity">
    <reaction evidence="6">
        <text>(3S)-3-hydroxy-3-methylglutaryl-CoA = acetoacetate + acetyl-CoA</text>
        <dbReference type="Rhea" id="RHEA:24404"/>
        <dbReference type="ChEBI" id="CHEBI:13705"/>
        <dbReference type="ChEBI" id="CHEBI:43074"/>
        <dbReference type="ChEBI" id="CHEBI:57288"/>
        <dbReference type="EC" id="4.1.3.4"/>
    </reaction>
</comment>
<proteinExistence type="inferred from homology"/>
<evidence type="ECO:0000256" key="4">
    <source>
        <dbReference type="ARBA" id="ARBA00022723"/>
    </source>
</evidence>
<evidence type="ECO:0000256" key="5">
    <source>
        <dbReference type="ARBA" id="ARBA00023239"/>
    </source>
</evidence>
<evidence type="ECO:0000256" key="3">
    <source>
        <dbReference type="ARBA" id="ARBA00012910"/>
    </source>
</evidence>
<dbReference type="STRING" id="857566.A0A1E3PFI7"/>
<dbReference type="GO" id="GO:0046951">
    <property type="term" value="P:ketone body biosynthetic process"/>
    <property type="evidence" value="ECO:0007669"/>
    <property type="project" value="TreeGrafter"/>
</dbReference>
<dbReference type="SUPFAM" id="SSF51569">
    <property type="entry name" value="Aldolase"/>
    <property type="match status" value="1"/>
</dbReference>
<dbReference type="Gene3D" id="3.20.20.70">
    <property type="entry name" value="Aldolase class I"/>
    <property type="match status" value="1"/>
</dbReference>
<dbReference type="PROSITE" id="PS50991">
    <property type="entry name" value="PYR_CT"/>
    <property type="match status" value="1"/>
</dbReference>
<protein>
    <recommendedName>
        <fullName evidence="3">hydroxymethylglutaryl-CoA lyase</fullName>
        <ecNumber evidence="3">4.1.3.4</ecNumber>
    </recommendedName>
</protein>